<evidence type="ECO:0000313" key="1">
    <source>
        <dbReference type="EMBL" id="AAO73288.1"/>
    </source>
</evidence>
<reference evidence="2" key="1">
    <citation type="journal article" date="2005" name="Nature">
        <title>The map-based sequence of the rice genome.</title>
        <authorList>
            <consortium name="International rice genome sequencing project (IRGSP)"/>
            <person name="Matsumoto T."/>
            <person name="Wu J."/>
            <person name="Kanamori H."/>
            <person name="Katayose Y."/>
            <person name="Fujisawa M."/>
            <person name="Namiki N."/>
            <person name="Mizuno H."/>
            <person name="Yamamoto K."/>
            <person name="Antonio B.A."/>
            <person name="Baba T."/>
            <person name="Sakata K."/>
            <person name="Nagamura Y."/>
            <person name="Aoki H."/>
            <person name="Arikawa K."/>
            <person name="Arita K."/>
            <person name="Bito T."/>
            <person name="Chiden Y."/>
            <person name="Fujitsuka N."/>
            <person name="Fukunaka R."/>
            <person name="Hamada M."/>
            <person name="Harada C."/>
            <person name="Hayashi A."/>
            <person name="Hijishita S."/>
            <person name="Honda M."/>
            <person name="Hosokawa S."/>
            <person name="Ichikawa Y."/>
            <person name="Idonuma A."/>
            <person name="Iijima M."/>
            <person name="Ikeda M."/>
            <person name="Ikeno M."/>
            <person name="Ito K."/>
            <person name="Ito S."/>
            <person name="Ito T."/>
            <person name="Ito Y."/>
            <person name="Ito Y."/>
            <person name="Iwabuchi A."/>
            <person name="Kamiya K."/>
            <person name="Karasawa W."/>
            <person name="Kurita K."/>
            <person name="Katagiri S."/>
            <person name="Kikuta A."/>
            <person name="Kobayashi H."/>
            <person name="Kobayashi N."/>
            <person name="Machita K."/>
            <person name="Maehara T."/>
            <person name="Masukawa M."/>
            <person name="Mizubayashi T."/>
            <person name="Mukai Y."/>
            <person name="Nagasaki H."/>
            <person name="Nagata Y."/>
            <person name="Naito S."/>
            <person name="Nakashima M."/>
            <person name="Nakama Y."/>
            <person name="Nakamichi Y."/>
            <person name="Nakamura M."/>
            <person name="Meguro A."/>
            <person name="Negishi M."/>
            <person name="Ohta I."/>
            <person name="Ohta T."/>
            <person name="Okamoto M."/>
            <person name="Ono N."/>
            <person name="Saji S."/>
            <person name="Sakaguchi M."/>
            <person name="Sakai K."/>
            <person name="Shibata M."/>
            <person name="Shimokawa T."/>
            <person name="Song J."/>
            <person name="Takazaki Y."/>
            <person name="Terasawa K."/>
            <person name="Tsugane M."/>
            <person name="Tsuji K."/>
            <person name="Ueda S."/>
            <person name="Waki K."/>
            <person name="Yamagata H."/>
            <person name="Yamamoto M."/>
            <person name="Yamamoto S."/>
            <person name="Yamane H."/>
            <person name="Yoshiki S."/>
            <person name="Yoshihara R."/>
            <person name="Yukawa K."/>
            <person name="Zhong H."/>
            <person name="Yano M."/>
            <person name="Yuan Q."/>
            <person name="Ouyang S."/>
            <person name="Liu J."/>
            <person name="Jones K.M."/>
            <person name="Gansberger K."/>
            <person name="Moffat K."/>
            <person name="Hill J."/>
            <person name="Bera J."/>
            <person name="Fadrosh D."/>
            <person name="Jin S."/>
            <person name="Johri S."/>
            <person name="Kim M."/>
            <person name="Overton L."/>
            <person name="Reardon M."/>
            <person name="Tsitrin T."/>
            <person name="Vuong H."/>
            <person name="Weaver B."/>
            <person name="Ciecko A."/>
            <person name="Tallon L."/>
            <person name="Jackson J."/>
            <person name="Pai G."/>
            <person name="Aken S.V."/>
            <person name="Utterback T."/>
            <person name="Reidmuller S."/>
            <person name="Feldblyum T."/>
            <person name="Hsiao J."/>
            <person name="Zismann V."/>
            <person name="Iobst S."/>
            <person name="de Vazeille A.R."/>
            <person name="Buell C.R."/>
            <person name="Ying K."/>
            <person name="Li Y."/>
            <person name="Lu T."/>
            <person name="Huang Y."/>
            <person name="Zhao Q."/>
            <person name="Feng Q."/>
            <person name="Zhang L."/>
            <person name="Zhu J."/>
            <person name="Weng Q."/>
            <person name="Mu J."/>
            <person name="Lu Y."/>
            <person name="Fan D."/>
            <person name="Liu Y."/>
            <person name="Guan J."/>
            <person name="Zhang Y."/>
            <person name="Yu S."/>
            <person name="Liu X."/>
            <person name="Zhang Y."/>
            <person name="Hong G."/>
            <person name="Han B."/>
            <person name="Choisne N."/>
            <person name="Demange N."/>
            <person name="Orjeda G."/>
            <person name="Samain S."/>
            <person name="Cattolico L."/>
            <person name="Pelletier E."/>
            <person name="Couloux A."/>
            <person name="Segurens B."/>
            <person name="Wincker P."/>
            <person name="D'Hont A."/>
            <person name="Scarpelli C."/>
            <person name="Weissenbach J."/>
            <person name="Salanoubat M."/>
            <person name="Quetier F."/>
            <person name="Yu Y."/>
            <person name="Kim H.R."/>
            <person name="Rambo T."/>
            <person name="Currie J."/>
            <person name="Collura K."/>
            <person name="Luo M."/>
            <person name="Yang T."/>
            <person name="Ammiraju J.S.S."/>
            <person name="Engler F."/>
            <person name="Soderlund C."/>
            <person name="Wing R.A."/>
            <person name="Palmer L.E."/>
            <person name="de la Bastide M."/>
            <person name="Spiegel L."/>
            <person name="Nascimento L."/>
            <person name="Zutavern T."/>
            <person name="O'Shaughnessy A."/>
            <person name="Dike S."/>
            <person name="Dedhia N."/>
            <person name="Preston R."/>
            <person name="Balija V."/>
            <person name="McCombie W.R."/>
            <person name="Chow T."/>
            <person name="Chen H."/>
            <person name="Chung M."/>
            <person name="Chen C."/>
            <person name="Shaw J."/>
            <person name="Wu H."/>
            <person name="Hsiao K."/>
            <person name="Chao Y."/>
            <person name="Chu M."/>
            <person name="Cheng C."/>
            <person name="Hour A."/>
            <person name="Lee P."/>
            <person name="Lin S."/>
            <person name="Lin Y."/>
            <person name="Liou J."/>
            <person name="Liu S."/>
            <person name="Hsing Y."/>
            <person name="Raghuvanshi S."/>
            <person name="Mohanty A."/>
            <person name="Bharti A.K."/>
            <person name="Gaur A."/>
            <person name="Gupta V."/>
            <person name="Kumar D."/>
            <person name="Ravi V."/>
            <person name="Vij S."/>
            <person name="Kapur A."/>
            <person name="Khurana P."/>
            <person name="Khurana P."/>
            <person name="Khurana J.P."/>
            <person name="Tyagi A.K."/>
            <person name="Gaikwad K."/>
            <person name="Singh A."/>
            <person name="Dalal V."/>
            <person name="Srivastava S."/>
            <person name="Dixit A."/>
            <person name="Pal A.K."/>
            <person name="Ghazi I.A."/>
            <person name="Yadav M."/>
            <person name="Pandit A."/>
            <person name="Bhargava A."/>
            <person name="Sureshbabu K."/>
            <person name="Batra K."/>
            <person name="Sharma T.R."/>
            <person name="Mohapatra T."/>
            <person name="Singh N.K."/>
            <person name="Messing J."/>
            <person name="Nelson A.B."/>
            <person name="Fuks G."/>
            <person name="Kavchok S."/>
            <person name="Keizer G."/>
            <person name="Linton E."/>
            <person name="Llaca V."/>
            <person name="Song R."/>
            <person name="Tanyolac B."/>
            <person name="Young S."/>
            <person name="Ho-Il K."/>
            <person name="Hahn J.H."/>
            <person name="Sangsakoo G."/>
            <person name="Vanavichit A."/>
            <person name="de Mattos Luiz.A.T."/>
            <person name="Zimmer P.D."/>
            <person name="Malone G."/>
            <person name="Dellagostin O."/>
            <person name="de Oliveira A.C."/>
            <person name="Bevan M."/>
            <person name="Bancroft I."/>
            <person name="Minx P."/>
            <person name="Cordum H."/>
            <person name="Wilson R."/>
            <person name="Cheng Z."/>
            <person name="Jin W."/>
            <person name="Jiang J."/>
            <person name="Leong S.A."/>
            <person name="Iwama H."/>
            <person name="Gojobori T."/>
            <person name="Itoh T."/>
            <person name="Niimura Y."/>
            <person name="Fujii Y."/>
            <person name="Habara T."/>
            <person name="Sakai H."/>
            <person name="Sato Y."/>
            <person name="Wilson G."/>
            <person name="Kumar K."/>
            <person name="McCouch S."/>
            <person name="Juretic N."/>
            <person name="Hoen D."/>
            <person name="Wright S."/>
            <person name="Bruskiewich R."/>
            <person name="Bureau T."/>
            <person name="Miyao A."/>
            <person name="Hirochika H."/>
            <person name="Nishikawa T."/>
            <person name="Kadowaki K."/>
            <person name="Sugiura M."/>
            <person name="Burr B."/>
            <person name="Sasaki T."/>
        </authorList>
    </citation>
    <scope>NUCLEOTIDE SEQUENCE [LARGE SCALE GENOMIC DNA]</scope>
    <source>
        <strain evidence="2">cv. Nipponbare</strain>
    </source>
</reference>
<proteinExistence type="predicted"/>
<sequence>MAIYAMRGVVGVTNQALGAMISVRFSGKMWSAAEQLDAAAVLMEFALSFRQSVGDAQ</sequence>
<organism evidence="1 2">
    <name type="scientific">Oryza sativa subsp. japonica</name>
    <name type="common">Rice</name>
    <dbReference type="NCBI Taxonomy" id="39947"/>
    <lineage>
        <taxon>Eukaryota</taxon>
        <taxon>Viridiplantae</taxon>
        <taxon>Streptophyta</taxon>
        <taxon>Embryophyta</taxon>
        <taxon>Tracheophyta</taxon>
        <taxon>Spermatophyta</taxon>
        <taxon>Magnoliopsida</taxon>
        <taxon>Liliopsida</taxon>
        <taxon>Poales</taxon>
        <taxon>Poaceae</taxon>
        <taxon>BOP clade</taxon>
        <taxon>Oryzoideae</taxon>
        <taxon>Oryzeae</taxon>
        <taxon>Oryzinae</taxon>
        <taxon>Oryza</taxon>
        <taxon>Oryza sativa</taxon>
    </lineage>
</organism>
<gene>
    <name evidence="1" type="primary">OSJNBb0043P23.17</name>
</gene>
<dbReference type="AlphaFoldDB" id="Q84SN5"/>
<reference evidence="2" key="2">
    <citation type="journal article" date="2008" name="Nucleic Acids Res.">
        <title>The rice annotation project database (RAP-DB): 2008 update.</title>
        <authorList>
            <consortium name="The rice annotation project (RAP)"/>
        </authorList>
    </citation>
    <scope>GENOME REANNOTATION</scope>
    <source>
        <strain evidence="2">cv. Nipponbare</strain>
    </source>
</reference>
<name>Q84SN5_ORYSJ</name>
<protein>
    <submittedName>
        <fullName evidence="1">Uncharacterized protein</fullName>
    </submittedName>
</protein>
<evidence type="ECO:0000313" key="2">
    <source>
        <dbReference type="Proteomes" id="UP000000763"/>
    </source>
</evidence>
<accession>Q84SN5</accession>
<dbReference type="EMBL" id="AC099324">
    <property type="protein sequence ID" value="AAO73288.1"/>
    <property type="molecule type" value="Genomic_DNA"/>
</dbReference>
<dbReference type="Proteomes" id="UP000000763">
    <property type="component" value="Chromosome 3"/>
</dbReference>